<dbReference type="GO" id="GO:0008168">
    <property type="term" value="F:methyltransferase activity"/>
    <property type="evidence" value="ECO:0007669"/>
    <property type="project" value="InterPro"/>
</dbReference>
<gene>
    <name evidence="1" type="ORF">S03H2_40663</name>
</gene>
<sequence length="113" mass="13063">MNEITYDIKPELEPDICDDVSNLLTHFKDSEFELIFADPPYEARDFEKYGCKPFSKGRVVKECSGIVKPGGFLVWLDTILPPFSKRDWQLYGIIGMVQSTNHRTRAISIFEKE</sequence>
<dbReference type="SUPFAM" id="SSF53335">
    <property type="entry name" value="S-adenosyl-L-methionine-dependent methyltransferases"/>
    <property type="match status" value="1"/>
</dbReference>
<comment type="caution">
    <text evidence="1">The sequence shown here is derived from an EMBL/GenBank/DDBJ whole genome shotgun (WGS) entry which is preliminary data.</text>
</comment>
<reference evidence="1" key="1">
    <citation type="journal article" date="2014" name="Front. Microbiol.">
        <title>High frequency of phylogenetically diverse reductive dehalogenase-homologous genes in deep subseafloor sedimentary metagenomes.</title>
        <authorList>
            <person name="Kawai M."/>
            <person name="Futagami T."/>
            <person name="Toyoda A."/>
            <person name="Takaki Y."/>
            <person name="Nishi S."/>
            <person name="Hori S."/>
            <person name="Arai W."/>
            <person name="Tsubouchi T."/>
            <person name="Morono Y."/>
            <person name="Uchiyama I."/>
            <person name="Ito T."/>
            <person name="Fujiyama A."/>
            <person name="Inagaki F."/>
            <person name="Takami H."/>
        </authorList>
    </citation>
    <scope>NUCLEOTIDE SEQUENCE</scope>
    <source>
        <strain evidence="1">Expedition CK06-06</strain>
    </source>
</reference>
<dbReference type="AlphaFoldDB" id="X1ILI8"/>
<organism evidence="1">
    <name type="scientific">marine sediment metagenome</name>
    <dbReference type="NCBI Taxonomy" id="412755"/>
    <lineage>
        <taxon>unclassified sequences</taxon>
        <taxon>metagenomes</taxon>
        <taxon>ecological metagenomes</taxon>
    </lineage>
</organism>
<evidence type="ECO:0008006" key="2">
    <source>
        <dbReference type="Google" id="ProtNLM"/>
    </source>
</evidence>
<dbReference type="GO" id="GO:0003676">
    <property type="term" value="F:nucleic acid binding"/>
    <property type="evidence" value="ECO:0007669"/>
    <property type="project" value="InterPro"/>
</dbReference>
<name>X1ILI8_9ZZZZ</name>
<dbReference type="InterPro" id="IPR029063">
    <property type="entry name" value="SAM-dependent_MTases_sf"/>
</dbReference>
<dbReference type="EMBL" id="BARU01025226">
    <property type="protein sequence ID" value="GAH58433.1"/>
    <property type="molecule type" value="Genomic_DNA"/>
</dbReference>
<dbReference type="PROSITE" id="PS00092">
    <property type="entry name" value="N6_MTASE"/>
    <property type="match status" value="1"/>
</dbReference>
<dbReference type="GO" id="GO:0032259">
    <property type="term" value="P:methylation"/>
    <property type="evidence" value="ECO:0007669"/>
    <property type="project" value="InterPro"/>
</dbReference>
<accession>X1ILI8</accession>
<protein>
    <recommendedName>
        <fullName evidence="2">DNA methylase N-4/N-6 domain-containing protein</fullName>
    </recommendedName>
</protein>
<dbReference type="Gene3D" id="3.40.50.150">
    <property type="entry name" value="Vaccinia Virus protein VP39"/>
    <property type="match status" value="1"/>
</dbReference>
<proteinExistence type="predicted"/>
<dbReference type="InterPro" id="IPR002052">
    <property type="entry name" value="DNA_methylase_N6_adenine_CS"/>
</dbReference>
<evidence type="ECO:0000313" key="1">
    <source>
        <dbReference type="EMBL" id="GAH58433.1"/>
    </source>
</evidence>